<protein>
    <submittedName>
        <fullName evidence="1">Uncharacterized protein</fullName>
    </submittedName>
</protein>
<dbReference type="AlphaFoldDB" id="A0A8C0APT1"/>
<sequence length="214" mass="23208">MGTWCWGRECGAVDRNVVRPPHNLPPPGEDVPPGSAAPQLAAMGPGPRNLSKRFPSSFRPSFPEPVPGLGKAVVALSGSGRRPRSVPCREIAGGGCHSAWRDDRSPCRGSVRPVGSLKSSPCCWEKPSWLLHPAAVLALRSRAGARFGLKLASARLVHNPITFRLASVPAPTKRLWRKAGFGHLYTHRGDRVSLQLEACLRCWEQNELSYKTPG</sequence>
<dbReference type="Ensembl" id="ENSBJAT00000005501.1">
    <property type="protein sequence ID" value="ENSBJAP00000005347.1"/>
    <property type="gene ID" value="ENSBJAG00000003826.1"/>
</dbReference>
<dbReference type="Proteomes" id="UP000694555">
    <property type="component" value="Unplaced"/>
</dbReference>
<keyword evidence="2" id="KW-1185">Reference proteome</keyword>
<reference evidence="1" key="1">
    <citation type="submission" date="2025-08" db="UniProtKB">
        <authorList>
            <consortium name="Ensembl"/>
        </authorList>
    </citation>
    <scope>IDENTIFICATION</scope>
</reference>
<accession>A0A8C0APT1</accession>
<evidence type="ECO:0000313" key="1">
    <source>
        <dbReference type="Ensembl" id="ENSBJAP00000005347.1"/>
    </source>
</evidence>
<proteinExistence type="predicted"/>
<evidence type="ECO:0000313" key="2">
    <source>
        <dbReference type="Proteomes" id="UP000694555"/>
    </source>
</evidence>
<reference evidence="1" key="2">
    <citation type="submission" date="2025-09" db="UniProtKB">
        <authorList>
            <consortium name="Ensembl"/>
        </authorList>
    </citation>
    <scope>IDENTIFICATION</scope>
</reference>
<organism evidence="1 2">
    <name type="scientific">Buteo japonicus</name>
    <dbReference type="NCBI Taxonomy" id="224669"/>
    <lineage>
        <taxon>Eukaryota</taxon>
        <taxon>Metazoa</taxon>
        <taxon>Chordata</taxon>
        <taxon>Craniata</taxon>
        <taxon>Vertebrata</taxon>
        <taxon>Euteleostomi</taxon>
        <taxon>Archelosauria</taxon>
        <taxon>Archosauria</taxon>
        <taxon>Dinosauria</taxon>
        <taxon>Saurischia</taxon>
        <taxon>Theropoda</taxon>
        <taxon>Coelurosauria</taxon>
        <taxon>Aves</taxon>
        <taxon>Neognathae</taxon>
        <taxon>Neoaves</taxon>
        <taxon>Telluraves</taxon>
        <taxon>Accipitrimorphae</taxon>
        <taxon>Accipitriformes</taxon>
        <taxon>Accipitridae</taxon>
        <taxon>Accipitrinae</taxon>
        <taxon>Buteo</taxon>
    </lineage>
</organism>
<name>A0A8C0APT1_9AVES</name>